<evidence type="ECO:0000256" key="1">
    <source>
        <dbReference type="SAM" id="Phobius"/>
    </source>
</evidence>
<keyword evidence="1" id="KW-0812">Transmembrane</keyword>
<proteinExistence type="predicted"/>
<reference evidence="3 4" key="1">
    <citation type="journal article" date="2020" name="ISME J.">
        <title>Uncovering the hidden diversity of litter-decomposition mechanisms in mushroom-forming fungi.</title>
        <authorList>
            <person name="Floudas D."/>
            <person name="Bentzer J."/>
            <person name="Ahren D."/>
            <person name="Johansson T."/>
            <person name="Persson P."/>
            <person name="Tunlid A."/>
        </authorList>
    </citation>
    <scope>NUCLEOTIDE SEQUENCE [LARGE SCALE GENOMIC DNA]</scope>
    <source>
        <strain evidence="3 4">CBS 146.42</strain>
    </source>
</reference>
<feature type="transmembrane region" description="Helical" evidence="1">
    <location>
        <begin position="162"/>
        <end position="178"/>
    </location>
</feature>
<feature type="transmembrane region" description="Helical" evidence="1">
    <location>
        <begin position="120"/>
        <end position="142"/>
    </location>
</feature>
<evidence type="ECO:0000313" key="4">
    <source>
        <dbReference type="Proteomes" id="UP000559027"/>
    </source>
</evidence>
<evidence type="ECO:0000313" key="3">
    <source>
        <dbReference type="EMBL" id="KAF5362141.1"/>
    </source>
</evidence>
<dbReference type="AlphaFoldDB" id="A0A8H5GC54"/>
<keyword evidence="4" id="KW-1185">Reference proteome</keyword>
<accession>A0A8H5GC54</accession>
<name>A0A8H5GC54_9AGAR</name>
<organism evidence="3 4">
    <name type="scientific">Leucocoprinus leucothites</name>
    <dbReference type="NCBI Taxonomy" id="201217"/>
    <lineage>
        <taxon>Eukaryota</taxon>
        <taxon>Fungi</taxon>
        <taxon>Dikarya</taxon>
        <taxon>Basidiomycota</taxon>
        <taxon>Agaricomycotina</taxon>
        <taxon>Agaricomycetes</taxon>
        <taxon>Agaricomycetidae</taxon>
        <taxon>Agaricales</taxon>
        <taxon>Agaricineae</taxon>
        <taxon>Agaricaceae</taxon>
        <taxon>Leucocoprinus</taxon>
    </lineage>
</organism>
<gene>
    <name evidence="3" type="ORF">D9756_002549</name>
</gene>
<feature type="transmembrane region" description="Helical" evidence="1">
    <location>
        <begin position="80"/>
        <end position="100"/>
    </location>
</feature>
<comment type="caution">
    <text evidence="3">The sequence shown here is derived from an EMBL/GenBank/DDBJ whole genome shotgun (WGS) entry which is preliminary data.</text>
</comment>
<dbReference type="Pfam" id="PF22998">
    <property type="entry name" value="GNAT_LYC1-like"/>
    <property type="match status" value="1"/>
</dbReference>
<evidence type="ECO:0000259" key="2">
    <source>
        <dbReference type="Pfam" id="PF22998"/>
    </source>
</evidence>
<protein>
    <recommendedName>
        <fullName evidence="2">LYC1 C-terminal domain-containing protein</fullName>
    </recommendedName>
</protein>
<feature type="domain" description="LYC1 C-terminal" evidence="2">
    <location>
        <begin position="418"/>
        <end position="593"/>
    </location>
</feature>
<dbReference type="InterPro" id="IPR055100">
    <property type="entry name" value="GNAT_LYC1-like"/>
</dbReference>
<dbReference type="Proteomes" id="UP000559027">
    <property type="component" value="Unassembled WGS sequence"/>
</dbReference>
<dbReference type="PANTHER" id="PTHR34815:SF2">
    <property type="entry name" value="N-ACETYLTRANSFERASE DOMAIN-CONTAINING PROTEIN"/>
    <property type="match status" value="1"/>
</dbReference>
<sequence>MAEIARDDMLASVQMSIGVMVMALLDGSVRPSMQQKLLASYIAFLILINLITVGADFVWSHFPFFLVLSPAQSQATQVPMIYFANLMPLVLTLVTDALLLWRCYRVQKILGPNQGAKSNIFWVIPSCFWVAMLVTGIGAATFCRGKPPLMAKLVGTSFGMNVLINLYTAAFIITRLLLHGRMSAALNVPITIAALACVASRDATSDILCPIAVTCQSLSVVVIIHQSSHSVEWGTGLTLEEYIDREFVGEKGEFARDGKQITWVLAPRNDPTTLDFLCSCETFKRKIAIARPSEPGQDSEPALEYGLGYGIASVFTPPQNRGKGYGKHMMRLLHWALAPEEYLATQTFPDEWGARPPRVPNAGDASVAALWSDIGPTFYQGCGMGVSDERGDGWVVRDPVSNIWNVHSLDLSGFKEGEGVTWLDEQSVKAIWEKDAARIEAEVVQAAGTKGQTKTQFSFLPTEGVAEFQWFRLHYHFSRYVSSPPRYCGLQIGEGDTFATWTCDFRTDSNKVLILTRLRANEEEIEGLMTRILRYARDVGLDAVEAWNLEPNLEKALSRFAGYRLERDEHYPAIKWYRDESVEWMVNERFCWC</sequence>
<keyword evidence="1" id="KW-0472">Membrane</keyword>
<dbReference type="EMBL" id="JAACJO010000002">
    <property type="protein sequence ID" value="KAF5362141.1"/>
    <property type="molecule type" value="Genomic_DNA"/>
</dbReference>
<dbReference type="PANTHER" id="PTHR34815">
    <property type="entry name" value="LYSINE ACETYLTRANSFERASE"/>
    <property type="match status" value="1"/>
</dbReference>
<dbReference type="InterPro" id="IPR053013">
    <property type="entry name" value="LAT"/>
</dbReference>
<feature type="transmembrane region" description="Helical" evidence="1">
    <location>
        <begin position="41"/>
        <end position="60"/>
    </location>
</feature>
<keyword evidence="1" id="KW-1133">Transmembrane helix</keyword>
<dbReference type="OrthoDB" id="2020070at2759"/>